<dbReference type="InterPro" id="IPR008894">
    <property type="entry name" value="QdtA_cupin_dom"/>
</dbReference>
<proteinExistence type="predicted"/>
<dbReference type="InterPro" id="IPR011051">
    <property type="entry name" value="RmlC_Cupin_sf"/>
</dbReference>
<accession>A0A249KUK1</accession>
<dbReference type="Proteomes" id="UP000217186">
    <property type="component" value="Chromosome"/>
</dbReference>
<dbReference type="InterPro" id="IPR014710">
    <property type="entry name" value="RmlC-like_jellyroll"/>
</dbReference>
<name>A0A249KUK1_9ACTN</name>
<dbReference type="KEGG" id="pvn:A7sIIA15_06595"/>
<dbReference type="GO" id="GO:0016853">
    <property type="term" value="F:isomerase activity"/>
    <property type="evidence" value="ECO:0007669"/>
    <property type="project" value="UniProtKB-KW"/>
</dbReference>
<dbReference type="Pfam" id="PF05523">
    <property type="entry name" value="FdtA"/>
    <property type="match status" value="1"/>
</dbReference>
<protein>
    <submittedName>
        <fullName evidence="2">Putative dtdp-6-deoxy-3,4-keto-hexulose isomerase</fullName>
    </submittedName>
</protein>
<dbReference type="SUPFAM" id="SSF51182">
    <property type="entry name" value="RmlC-like cupins"/>
    <property type="match status" value="1"/>
</dbReference>
<evidence type="ECO:0000313" key="2">
    <source>
        <dbReference type="EMBL" id="ASY20493.1"/>
    </source>
</evidence>
<dbReference type="OrthoDB" id="2643438at2"/>
<gene>
    <name evidence="2" type="ORF">A7sIIA15_06595</name>
</gene>
<evidence type="ECO:0000313" key="3">
    <source>
        <dbReference type="Proteomes" id="UP000217186"/>
    </source>
</evidence>
<evidence type="ECO:0000259" key="1">
    <source>
        <dbReference type="Pfam" id="PF05523"/>
    </source>
</evidence>
<dbReference type="CDD" id="cd20292">
    <property type="entry name" value="cupin_QdtA-like"/>
    <property type="match status" value="1"/>
</dbReference>
<feature type="domain" description="Sugar 3,4-ketoisomerase QdtA cupin" evidence="1">
    <location>
        <begin position="36"/>
        <end position="163"/>
    </location>
</feature>
<organism evidence="2 3">
    <name type="scientific">Candidatus Planktophila vernalis</name>
    <dbReference type="NCBI Taxonomy" id="1884907"/>
    <lineage>
        <taxon>Bacteria</taxon>
        <taxon>Bacillati</taxon>
        <taxon>Actinomycetota</taxon>
        <taxon>Actinomycetes</taxon>
        <taxon>Candidatus Nanopelagicales</taxon>
        <taxon>Candidatus Nanopelagicaceae</taxon>
        <taxon>Candidatus Planktophila</taxon>
    </lineage>
</organism>
<keyword evidence="2" id="KW-0413">Isomerase</keyword>
<reference evidence="2 3" key="1">
    <citation type="submission" date="2016-07" db="EMBL/GenBank/DDBJ databases">
        <title>High microdiversification within the ubiquitous acI lineage of Actinobacteria.</title>
        <authorList>
            <person name="Neuenschwander S.M."/>
            <person name="Salcher M."/>
            <person name="Ghai R."/>
            <person name="Pernthaler J."/>
        </authorList>
    </citation>
    <scope>NUCLEOTIDE SEQUENCE [LARGE SCALE GENOMIC DNA]</scope>
    <source>
        <strain evidence="2">MMS-IIA-15</strain>
    </source>
</reference>
<dbReference type="RefSeq" id="WP_095686340.1">
    <property type="nucleotide sequence ID" value="NZ_CP016776.1"/>
</dbReference>
<keyword evidence="3" id="KW-1185">Reference proteome</keyword>
<sequence>MSNQVQETDCKELTLSNLLNTDKDLSFDSESFAPGIKFINLQNHLGSDGSISIFEFTELDSFIPRRFFFVHDVPPNNSRGFHAHKDCIQLLIAAHGVCTLEIKRGQKNLKIIMDSAEIGVLLPAMTWATQTYKDKNTVLIVLASHTYDPKDYIEDFELYSQMIRDSASE</sequence>
<dbReference type="EMBL" id="CP016776">
    <property type="protein sequence ID" value="ASY20493.1"/>
    <property type="molecule type" value="Genomic_DNA"/>
</dbReference>
<dbReference type="Gene3D" id="2.60.120.10">
    <property type="entry name" value="Jelly Rolls"/>
    <property type="match status" value="1"/>
</dbReference>
<dbReference type="AlphaFoldDB" id="A0A249KUK1"/>